<dbReference type="Pfam" id="PF01031">
    <property type="entry name" value="Dynamin_M"/>
    <property type="match status" value="1"/>
</dbReference>
<dbReference type="Proteomes" id="UP001295794">
    <property type="component" value="Unassembled WGS sequence"/>
</dbReference>
<sequence length="791" mass="88055">MAMSKLRRLASNGRSGNASFNGRRDSADNTPHSVPGNANDGSSNATSELLGDTMTTGAATASEPSPPSGALTGGYYAQRCRELMIFNKDLRALGATNMLDLPTITVIGGQSAGKSSLVEAVSGITVPRDSGTCTRCPMECVMSSAAESWSCNISLRFDHDEQVLEPKDDDAIHPAGSTHEIQFGPTITDRSAVEIWLRRAQAAILSPHRSSQEFYNQNAEELRNSGTDPRRLKFSKNAVCLTLRDPAIIDLSFVDLPGLIQNEEPENIQVVRDLSISRIEQQQTLILVTIPASDDMQNQQAMRLARNADPSGQRTIAVLTKPDSLGAGDIGRRSQWKEVLDGDRDALAHGYHCVRLPDDAQRSRGMTRAQCDGQAQLFFDSTAPWSEVLDRTRFGVSNLAAFLSKLLTERIEANLPQLRAQVHALLKRHTEELIGLPPAPDLDHAAVAVFGRISAFCNAFRAAVAGTERKSFVQDCRTKYGQFKTDIQRTTPDFRPFHGHERFRDPLIAFDEVDHVASTIPPIDLPEVQLIIKDATSWELPDQVPFHATIILVQRFTSNWKEPAMSCFEGTVSCAEALLCDLTHEHFGQFNLLKRFVTSLVTQELAECKDLARQTLEKFRTLDESPLFTQNRDLFRTQKAAWSARYKAAHDDAGSYYIPGRHLYVREGHGYESELDLMATVRAYWQIAYRVCLRIFSSARLSRLTGLGSLQRIIDYVPLVIEREFNQCMASRLEPVLIENLLRGPDMTTRLRDLLAEDSAISAKRAFLRDRINRLIEIQRKLDGLGQSRGS</sequence>
<dbReference type="InterPro" id="IPR020850">
    <property type="entry name" value="GED_dom"/>
</dbReference>
<dbReference type="SUPFAM" id="SSF52540">
    <property type="entry name" value="P-loop containing nucleoside triphosphate hydrolases"/>
    <property type="match status" value="1"/>
</dbReference>
<dbReference type="CDD" id="cd08771">
    <property type="entry name" value="DLP_1"/>
    <property type="match status" value="1"/>
</dbReference>
<dbReference type="InterPro" id="IPR001401">
    <property type="entry name" value="Dynamin_GTPase"/>
</dbReference>
<dbReference type="InterPro" id="IPR045063">
    <property type="entry name" value="Dynamin_N"/>
</dbReference>
<dbReference type="PANTHER" id="PTHR11566">
    <property type="entry name" value="DYNAMIN"/>
    <property type="match status" value="1"/>
</dbReference>
<dbReference type="InterPro" id="IPR022812">
    <property type="entry name" value="Dynamin"/>
</dbReference>
<dbReference type="PROSITE" id="PS51388">
    <property type="entry name" value="GED"/>
    <property type="match status" value="1"/>
</dbReference>
<proteinExistence type="predicted"/>
<evidence type="ECO:0000313" key="7">
    <source>
        <dbReference type="Proteomes" id="UP001295794"/>
    </source>
</evidence>
<comment type="caution">
    <text evidence="6">The sequence shown here is derived from an EMBL/GenBank/DDBJ whole genome shotgun (WGS) entry which is preliminary data.</text>
</comment>
<dbReference type="InterPro" id="IPR000375">
    <property type="entry name" value="Dynamin_stalk"/>
</dbReference>
<evidence type="ECO:0000313" key="6">
    <source>
        <dbReference type="EMBL" id="CAK5267176.1"/>
    </source>
</evidence>
<dbReference type="PRINTS" id="PR00195">
    <property type="entry name" value="DYNAMIN"/>
</dbReference>
<dbReference type="PROSITE" id="PS51718">
    <property type="entry name" value="G_DYNAMIN_2"/>
    <property type="match status" value="1"/>
</dbReference>
<evidence type="ECO:0000259" key="4">
    <source>
        <dbReference type="PROSITE" id="PS51388"/>
    </source>
</evidence>
<dbReference type="Pfam" id="PF00350">
    <property type="entry name" value="Dynamin_N"/>
    <property type="match status" value="1"/>
</dbReference>
<evidence type="ECO:0000256" key="1">
    <source>
        <dbReference type="ARBA" id="ARBA00022741"/>
    </source>
</evidence>
<dbReference type="GO" id="GO:0005874">
    <property type="term" value="C:microtubule"/>
    <property type="evidence" value="ECO:0007669"/>
    <property type="project" value="TreeGrafter"/>
</dbReference>
<evidence type="ECO:0000256" key="2">
    <source>
        <dbReference type="ARBA" id="ARBA00023134"/>
    </source>
</evidence>
<dbReference type="InterPro" id="IPR030381">
    <property type="entry name" value="G_DYNAMIN_dom"/>
</dbReference>
<feature type="domain" description="GED" evidence="4">
    <location>
        <begin position="674"/>
        <end position="790"/>
    </location>
</feature>
<keyword evidence="2" id="KW-0342">GTP-binding</keyword>
<reference evidence="6" key="1">
    <citation type="submission" date="2023-11" db="EMBL/GenBank/DDBJ databases">
        <authorList>
            <person name="De Vega J J."/>
            <person name="De Vega J J."/>
        </authorList>
    </citation>
    <scope>NUCLEOTIDE SEQUENCE</scope>
</reference>
<evidence type="ECO:0000256" key="3">
    <source>
        <dbReference type="SAM" id="MobiDB-lite"/>
    </source>
</evidence>
<dbReference type="GO" id="GO:0016020">
    <property type="term" value="C:membrane"/>
    <property type="evidence" value="ECO:0007669"/>
    <property type="project" value="TreeGrafter"/>
</dbReference>
<dbReference type="EMBL" id="CAVNYO010000116">
    <property type="protein sequence ID" value="CAK5267176.1"/>
    <property type="molecule type" value="Genomic_DNA"/>
</dbReference>
<dbReference type="Gene3D" id="3.40.50.300">
    <property type="entry name" value="P-loop containing nucleotide triphosphate hydrolases"/>
    <property type="match status" value="1"/>
</dbReference>
<dbReference type="Gene3D" id="1.20.120.1240">
    <property type="entry name" value="Dynamin, middle domain"/>
    <property type="match status" value="1"/>
</dbReference>
<accession>A0AAD2JXC8</accession>
<feature type="compositionally biased region" description="Polar residues" evidence="3">
    <location>
        <begin position="39"/>
        <end position="49"/>
    </location>
</feature>
<dbReference type="GO" id="GO:0005737">
    <property type="term" value="C:cytoplasm"/>
    <property type="evidence" value="ECO:0007669"/>
    <property type="project" value="TreeGrafter"/>
</dbReference>
<keyword evidence="7" id="KW-1185">Reference proteome</keyword>
<name>A0AAD2JXC8_9AGAR</name>
<dbReference type="AlphaFoldDB" id="A0AAD2JXC8"/>
<gene>
    <name evidence="6" type="ORF">MYCIT1_LOCUS9472</name>
</gene>
<evidence type="ECO:0000259" key="5">
    <source>
        <dbReference type="PROSITE" id="PS51718"/>
    </source>
</evidence>
<dbReference type="GO" id="GO:0003924">
    <property type="term" value="F:GTPase activity"/>
    <property type="evidence" value="ECO:0007669"/>
    <property type="project" value="InterPro"/>
</dbReference>
<dbReference type="GO" id="GO:0008017">
    <property type="term" value="F:microtubule binding"/>
    <property type="evidence" value="ECO:0007669"/>
    <property type="project" value="TreeGrafter"/>
</dbReference>
<feature type="region of interest" description="Disordered" evidence="3">
    <location>
        <begin position="1"/>
        <end position="49"/>
    </location>
</feature>
<keyword evidence="1" id="KW-0547">Nucleotide-binding</keyword>
<dbReference type="InterPro" id="IPR027417">
    <property type="entry name" value="P-loop_NTPase"/>
</dbReference>
<dbReference type="GO" id="GO:0005525">
    <property type="term" value="F:GTP binding"/>
    <property type="evidence" value="ECO:0007669"/>
    <property type="project" value="InterPro"/>
</dbReference>
<dbReference type="SMART" id="SM00053">
    <property type="entry name" value="DYNc"/>
    <property type="match status" value="1"/>
</dbReference>
<organism evidence="6 7">
    <name type="scientific">Mycena citricolor</name>
    <dbReference type="NCBI Taxonomy" id="2018698"/>
    <lineage>
        <taxon>Eukaryota</taxon>
        <taxon>Fungi</taxon>
        <taxon>Dikarya</taxon>
        <taxon>Basidiomycota</taxon>
        <taxon>Agaricomycotina</taxon>
        <taxon>Agaricomycetes</taxon>
        <taxon>Agaricomycetidae</taxon>
        <taxon>Agaricales</taxon>
        <taxon>Marasmiineae</taxon>
        <taxon>Mycenaceae</taxon>
        <taxon>Mycena</taxon>
    </lineage>
</organism>
<feature type="domain" description="Dynamin-type G" evidence="5">
    <location>
        <begin position="98"/>
        <end position="416"/>
    </location>
</feature>
<protein>
    <submittedName>
        <fullName evidence="6">Uncharacterized protein</fullName>
    </submittedName>
</protein>